<gene>
    <name evidence="3" type="ORF">LNAOJCKE_3920</name>
</gene>
<reference evidence="3" key="1">
    <citation type="journal article" date="2021" name="Front. Microbiol.">
        <title>Comprehensive Comparative Genomics and Phenotyping of Methylobacterium Species.</title>
        <authorList>
            <person name="Alessa O."/>
            <person name="Ogura Y."/>
            <person name="Fujitani Y."/>
            <person name="Takami H."/>
            <person name="Hayashi T."/>
            <person name="Sahin N."/>
            <person name="Tani A."/>
        </authorList>
    </citation>
    <scope>NUCLEOTIDE SEQUENCE</scope>
    <source>
        <strain evidence="3">NBRC 15686</strain>
    </source>
</reference>
<dbReference type="Proteomes" id="UP001055039">
    <property type="component" value="Unassembled WGS sequence"/>
</dbReference>
<dbReference type="EMBL" id="BPRC01000016">
    <property type="protein sequence ID" value="GJE66699.1"/>
    <property type="molecule type" value="Genomic_DNA"/>
</dbReference>
<evidence type="ECO:0000256" key="1">
    <source>
        <dbReference type="SAM" id="MobiDB-lite"/>
    </source>
</evidence>
<keyword evidence="4" id="KW-1185">Reference proteome</keyword>
<evidence type="ECO:0000313" key="3">
    <source>
        <dbReference type="EMBL" id="GJE66699.1"/>
    </source>
</evidence>
<name>A0ABQ4UHG9_9HYPH</name>
<proteinExistence type="predicted"/>
<feature type="domain" description="AntA/AntB antirepressor" evidence="2">
    <location>
        <begin position="22"/>
        <end position="124"/>
    </location>
</feature>
<evidence type="ECO:0000313" key="4">
    <source>
        <dbReference type="Proteomes" id="UP001055039"/>
    </source>
</evidence>
<protein>
    <recommendedName>
        <fullName evidence="2">AntA/AntB antirepressor domain-containing protein</fullName>
    </recommendedName>
</protein>
<dbReference type="InterPro" id="IPR013557">
    <property type="entry name" value="AntA/B_antirep"/>
</dbReference>
<sequence length="276" mass="30345">MGAAAFPLIAPGVIGGALVQTVNARDLHAFLKVGRVFGAWIQGRIAKYGFVENADFVTVEGLSFPDRESSKGTHSVSTLHADGALSSPDLATSKSGRGGARPQRTTEYHLTMDMAKELSMVENNAQGRAARRYFIDCERRAKEAEAVRVGPLDAYPEIPAADSRIQMVAECRRIHGARAARKLWVRLGMPGVDDELDQPPRRLALFGDARDAWCERIIEALTTAREGLSDRKLMVRAAVSSVEFSAVVGRLEQEGLMQSFWIRGQRFYRAPDETGR</sequence>
<evidence type="ECO:0000259" key="2">
    <source>
        <dbReference type="Pfam" id="PF08346"/>
    </source>
</evidence>
<dbReference type="Pfam" id="PF08346">
    <property type="entry name" value="AntA"/>
    <property type="match status" value="1"/>
</dbReference>
<feature type="region of interest" description="Disordered" evidence="1">
    <location>
        <begin position="65"/>
        <end position="105"/>
    </location>
</feature>
<organism evidence="3 4">
    <name type="scientific">Methylorubrum aminovorans</name>
    <dbReference type="NCBI Taxonomy" id="269069"/>
    <lineage>
        <taxon>Bacteria</taxon>
        <taxon>Pseudomonadati</taxon>
        <taxon>Pseudomonadota</taxon>
        <taxon>Alphaproteobacteria</taxon>
        <taxon>Hyphomicrobiales</taxon>
        <taxon>Methylobacteriaceae</taxon>
        <taxon>Methylorubrum</taxon>
    </lineage>
</organism>
<accession>A0ABQ4UHG9</accession>
<comment type="caution">
    <text evidence="3">The sequence shown here is derived from an EMBL/GenBank/DDBJ whole genome shotgun (WGS) entry which is preliminary data.</text>
</comment>
<dbReference type="RefSeq" id="WP_238226576.1">
    <property type="nucleotide sequence ID" value="NZ_BAAADH010000022.1"/>
</dbReference>
<reference evidence="3" key="2">
    <citation type="submission" date="2021-08" db="EMBL/GenBank/DDBJ databases">
        <authorList>
            <person name="Tani A."/>
            <person name="Ola A."/>
            <person name="Ogura Y."/>
            <person name="Katsura K."/>
            <person name="Hayashi T."/>
        </authorList>
    </citation>
    <scope>NUCLEOTIDE SEQUENCE</scope>
    <source>
        <strain evidence="3">NBRC 15686</strain>
    </source>
</reference>